<sequence>MAGYFGHSMSNNAVAAYSEGLRPITKWNKKDLIEAALETDGCAFSREELQSCTLAALKRHLLENKEWHHTSKHFNETDFWGIDEDRVSNRDVLTKMRSFKQPKKQAPTRTRLAKIEFEEWVGTRNNGAYMERQALAIIKGKWAYTLSGKKHTTAKHFLEAYEYKVAPKGTEEEFSQITQKYDL</sequence>
<evidence type="ECO:0000313" key="2">
    <source>
        <dbReference type="Proteomes" id="UP000070572"/>
    </source>
</evidence>
<dbReference type="RefSeq" id="WP_060919944.1">
    <property type="nucleotide sequence ID" value="NZ_KQ960676.1"/>
</dbReference>
<reference evidence="1 2" key="1">
    <citation type="submission" date="2016-01" db="EMBL/GenBank/DDBJ databases">
        <authorList>
            <person name="Mitreva M."/>
            <person name="Pepin K.H."/>
            <person name="Mihindukulasuriya K.A."/>
            <person name="Fulton R."/>
            <person name="Fronick C."/>
            <person name="O'Laughlin M."/>
            <person name="Miner T."/>
            <person name="Herter B."/>
            <person name="Rosa B.A."/>
            <person name="Cordes M."/>
            <person name="Tomlinson C."/>
            <person name="Wollam A."/>
            <person name="Palsikar V.B."/>
            <person name="Mardis E.R."/>
            <person name="Wilson R.K."/>
        </authorList>
    </citation>
    <scope>NUCLEOTIDE SEQUENCE [LARGE SCALE GENOMIC DNA]</scope>
    <source>
        <strain evidence="1 2">DNF00696</strain>
    </source>
</reference>
<dbReference type="Proteomes" id="UP000070572">
    <property type="component" value="Unassembled WGS sequence"/>
</dbReference>
<comment type="caution">
    <text evidence="1">The sequence shown here is derived from an EMBL/GenBank/DDBJ whole genome shotgun (WGS) entry which is preliminary data.</text>
</comment>
<protein>
    <submittedName>
        <fullName evidence="1">Uncharacterized protein</fullName>
    </submittedName>
</protein>
<accession>A0AB34X1F2</accession>
<dbReference type="AlphaFoldDB" id="A0AB34X1F2"/>
<name>A0AB34X1F2_9ACTO</name>
<dbReference type="EMBL" id="LSDN01000003">
    <property type="protein sequence ID" value="KXB81991.1"/>
    <property type="molecule type" value="Genomic_DNA"/>
</dbReference>
<proteinExistence type="predicted"/>
<organism evidence="1 2">
    <name type="scientific">Varibaculum cambriense</name>
    <dbReference type="NCBI Taxonomy" id="184870"/>
    <lineage>
        <taxon>Bacteria</taxon>
        <taxon>Bacillati</taxon>
        <taxon>Actinomycetota</taxon>
        <taxon>Actinomycetes</taxon>
        <taxon>Actinomycetales</taxon>
        <taxon>Actinomycetaceae</taxon>
        <taxon>Varibaculum</taxon>
    </lineage>
</organism>
<evidence type="ECO:0000313" key="1">
    <source>
        <dbReference type="EMBL" id="KXB81991.1"/>
    </source>
</evidence>
<gene>
    <name evidence="1" type="ORF">HMPREF1862_00054</name>
</gene>